<dbReference type="InterPro" id="IPR006073">
    <property type="entry name" value="GTP-bd"/>
</dbReference>
<dbReference type="PANTHER" id="PTHR46406">
    <property type="entry name" value="NITRIC OXIDE-ASSOCIATED PROTEIN 1"/>
    <property type="match status" value="1"/>
</dbReference>
<dbReference type="Gene3D" id="3.40.50.300">
    <property type="entry name" value="P-loop containing nucleotide triphosphate hydrolases"/>
    <property type="match status" value="1"/>
</dbReference>
<gene>
    <name evidence="2" type="ORF">TKK_015407</name>
</gene>
<comment type="caution">
    <text evidence="2">The sequence shown here is derived from an EMBL/GenBank/DDBJ whole genome shotgun (WGS) entry which is preliminary data.</text>
</comment>
<sequence length="599" mass="67442">MFHNHKHDVECNKTKVSVSSSAKINSEQSISKTLLHKNYLDVINMKFESDKQKKISWMSDYEIYNDAVQNSSNLMYGTPDPDASITSVKCGGCGALLHCKDIQMPGYLPSELIIGKNNQELQGVKCQRCHFITNYDTCIDLKMSTSESNDVMSQLKSNGNSTAIILIDLTNFPCEVWPYLSFILGNQTTVFIVGNKIDLLPPDSSKFIENVKDCLTESIVKAGILKNNIKHVGLISAKTGYGIEQLINKIHKFWNRKGDIYLVGCANTGKSTLFNMLLQSDLCQSQAANSIQHATTSLWPGTTLNLLKFPILKPNQARLHKRLQRLKTETKISQKENYNNIQEFKETKNIELLALQGRVNHTFKRENELHTAISKSNKNSSYVRESVHLKLDENSHDYKNIKWFYDTPGIIQSDLISNFLTSDELALTLPSKIISPRTFCLWPGHTVFIAGLGRLDILSAPTFVRCTIFSNIKLPITVCKMKNADYVYEELLNSEAFCVPVNNPSRLENWPKLKFKEIGVIGIGEKESAADVVLSNAGWIAITAKENENIMMRSWTPGGLGIYTRIPALLPYSVNLRGSRLVGTPAYRLGRQVYISRRK</sequence>
<keyword evidence="3" id="KW-1185">Reference proteome</keyword>
<evidence type="ECO:0000313" key="2">
    <source>
        <dbReference type="EMBL" id="KAL3389136.1"/>
    </source>
</evidence>
<organism evidence="2 3">
    <name type="scientific">Trichogramma kaykai</name>
    <dbReference type="NCBI Taxonomy" id="54128"/>
    <lineage>
        <taxon>Eukaryota</taxon>
        <taxon>Metazoa</taxon>
        <taxon>Ecdysozoa</taxon>
        <taxon>Arthropoda</taxon>
        <taxon>Hexapoda</taxon>
        <taxon>Insecta</taxon>
        <taxon>Pterygota</taxon>
        <taxon>Neoptera</taxon>
        <taxon>Endopterygota</taxon>
        <taxon>Hymenoptera</taxon>
        <taxon>Apocrita</taxon>
        <taxon>Proctotrupomorpha</taxon>
        <taxon>Chalcidoidea</taxon>
        <taxon>Trichogrammatidae</taxon>
        <taxon>Trichogramma</taxon>
    </lineage>
</organism>
<dbReference type="AlphaFoldDB" id="A0ABD2W8C9"/>
<evidence type="ECO:0000313" key="3">
    <source>
        <dbReference type="Proteomes" id="UP001627154"/>
    </source>
</evidence>
<dbReference type="InterPro" id="IPR052807">
    <property type="entry name" value="Mito_transl_resp_regulator"/>
</dbReference>
<dbReference type="Proteomes" id="UP001627154">
    <property type="component" value="Unassembled WGS sequence"/>
</dbReference>
<reference evidence="2 3" key="1">
    <citation type="journal article" date="2024" name="bioRxiv">
        <title>A reference genome for Trichogramma kaykai: A tiny desert-dwelling parasitoid wasp with competing sex-ratio distorters.</title>
        <authorList>
            <person name="Culotta J."/>
            <person name="Lindsey A.R."/>
        </authorList>
    </citation>
    <scope>NUCLEOTIDE SEQUENCE [LARGE SCALE GENOMIC DNA]</scope>
    <source>
        <strain evidence="2 3">KSX58</strain>
    </source>
</reference>
<feature type="domain" description="G" evidence="1">
    <location>
        <begin position="260"/>
        <end position="312"/>
    </location>
</feature>
<dbReference type="Pfam" id="PF01926">
    <property type="entry name" value="MMR_HSR1"/>
    <property type="match status" value="1"/>
</dbReference>
<evidence type="ECO:0000259" key="1">
    <source>
        <dbReference type="Pfam" id="PF01926"/>
    </source>
</evidence>
<dbReference type="CDD" id="cd01855">
    <property type="entry name" value="YqeH"/>
    <property type="match status" value="1"/>
</dbReference>
<dbReference type="EMBL" id="JBJJXI010000123">
    <property type="protein sequence ID" value="KAL3389136.1"/>
    <property type="molecule type" value="Genomic_DNA"/>
</dbReference>
<proteinExistence type="predicted"/>
<dbReference type="SUPFAM" id="SSF52540">
    <property type="entry name" value="P-loop containing nucleoside triphosphate hydrolases"/>
    <property type="match status" value="1"/>
</dbReference>
<dbReference type="InterPro" id="IPR027417">
    <property type="entry name" value="P-loop_NTPase"/>
</dbReference>
<accession>A0ABD2W8C9</accession>
<name>A0ABD2W8C9_9HYME</name>
<dbReference type="PANTHER" id="PTHR46406:SF1">
    <property type="entry name" value="NITRIC OXIDE-ASSOCIATED PROTEIN 1"/>
    <property type="match status" value="1"/>
</dbReference>
<protein>
    <recommendedName>
        <fullName evidence="1">G domain-containing protein</fullName>
    </recommendedName>
</protein>